<evidence type="ECO:0000313" key="1">
    <source>
        <dbReference type="EMBL" id="KAJ8620402.1"/>
    </source>
</evidence>
<accession>A0ACC2KHC7</accession>
<keyword evidence="2" id="KW-1185">Reference proteome</keyword>
<evidence type="ECO:0000313" key="2">
    <source>
        <dbReference type="Proteomes" id="UP001234297"/>
    </source>
</evidence>
<reference evidence="1 2" key="1">
    <citation type="journal article" date="2022" name="Hortic Res">
        <title>A haplotype resolved chromosomal level avocado genome allows analysis of novel avocado genes.</title>
        <authorList>
            <person name="Nath O."/>
            <person name="Fletcher S.J."/>
            <person name="Hayward A."/>
            <person name="Shaw L.M."/>
            <person name="Masouleh A.K."/>
            <person name="Furtado A."/>
            <person name="Henry R.J."/>
            <person name="Mitter N."/>
        </authorList>
    </citation>
    <scope>NUCLEOTIDE SEQUENCE [LARGE SCALE GENOMIC DNA]</scope>
    <source>
        <strain evidence="2">cv. Hass</strain>
    </source>
</reference>
<sequence>MIYGYSKKGSLKDAQKLEYEMKEKGLDVDVFTYTSLTHGHCVSGKVDDALALFNEMPRSNAAPNVVT</sequence>
<gene>
    <name evidence="1" type="ORF">MRB53_028931</name>
</gene>
<protein>
    <submittedName>
        <fullName evidence="1">Uncharacterized protein</fullName>
    </submittedName>
</protein>
<name>A0ACC2KHC7_PERAE</name>
<dbReference type="EMBL" id="CM056817">
    <property type="protein sequence ID" value="KAJ8620402.1"/>
    <property type="molecule type" value="Genomic_DNA"/>
</dbReference>
<proteinExistence type="predicted"/>
<organism evidence="1 2">
    <name type="scientific">Persea americana</name>
    <name type="common">Avocado</name>
    <dbReference type="NCBI Taxonomy" id="3435"/>
    <lineage>
        <taxon>Eukaryota</taxon>
        <taxon>Viridiplantae</taxon>
        <taxon>Streptophyta</taxon>
        <taxon>Embryophyta</taxon>
        <taxon>Tracheophyta</taxon>
        <taxon>Spermatophyta</taxon>
        <taxon>Magnoliopsida</taxon>
        <taxon>Magnoliidae</taxon>
        <taxon>Laurales</taxon>
        <taxon>Lauraceae</taxon>
        <taxon>Persea</taxon>
    </lineage>
</organism>
<comment type="caution">
    <text evidence="1">The sequence shown here is derived from an EMBL/GenBank/DDBJ whole genome shotgun (WGS) entry which is preliminary data.</text>
</comment>
<dbReference type="Proteomes" id="UP001234297">
    <property type="component" value="Chromosome 9"/>
</dbReference>